<evidence type="ECO:0000313" key="2">
    <source>
        <dbReference type="EMBL" id="GEN22436.1"/>
    </source>
</evidence>
<gene>
    <name evidence="2" type="ORF">HCU01_03850</name>
</gene>
<evidence type="ECO:0000256" key="1">
    <source>
        <dbReference type="SAM" id="MobiDB-lite"/>
    </source>
</evidence>
<reference evidence="2 3" key="1">
    <citation type="submission" date="2019-07" db="EMBL/GenBank/DDBJ databases">
        <title>Whole genome shotgun sequence of Halomonas cupida NBRC 102219.</title>
        <authorList>
            <person name="Hosoyama A."/>
            <person name="Uohara A."/>
            <person name="Ohji S."/>
            <person name="Ichikawa N."/>
        </authorList>
    </citation>
    <scope>NUCLEOTIDE SEQUENCE [LARGE SCALE GENOMIC DNA]</scope>
    <source>
        <strain evidence="2 3">NBRC 102219</strain>
    </source>
</reference>
<dbReference type="Proteomes" id="UP000321726">
    <property type="component" value="Unassembled WGS sequence"/>
</dbReference>
<organism evidence="2 3">
    <name type="scientific">Halomonas cupida</name>
    <dbReference type="NCBI Taxonomy" id="44933"/>
    <lineage>
        <taxon>Bacteria</taxon>
        <taxon>Pseudomonadati</taxon>
        <taxon>Pseudomonadota</taxon>
        <taxon>Gammaproteobacteria</taxon>
        <taxon>Oceanospirillales</taxon>
        <taxon>Halomonadaceae</taxon>
        <taxon>Halomonas</taxon>
    </lineage>
</organism>
<sequence length="81" mass="9195">MSKEYTFDDYRRDNPEARVISAYSEDGSVRVMTRDTRFEADSDETLLALVPDDTSEDKARHRAARRGEKPPASTDNPQADT</sequence>
<feature type="region of interest" description="Disordered" evidence="1">
    <location>
        <begin position="44"/>
        <end position="81"/>
    </location>
</feature>
<comment type="caution">
    <text evidence="2">The sequence shown here is derived from an EMBL/GenBank/DDBJ whole genome shotgun (WGS) entry which is preliminary data.</text>
</comment>
<name>A0ABQ0W9Y6_9GAMM</name>
<accession>A0ABQ0W9Y6</accession>
<keyword evidence="3" id="KW-1185">Reference proteome</keyword>
<proteinExistence type="predicted"/>
<dbReference type="RefSeq" id="WP_073433388.1">
    <property type="nucleotide sequence ID" value="NZ_BJXU01000013.1"/>
</dbReference>
<protein>
    <submittedName>
        <fullName evidence="2">Uncharacterized protein</fullName>
    </submittedName>
</protein>
<dbReference type="EMBL" id="BJXU01000013">
    <property type="protein sequence ID" value="GEN22436.1"/>
    <property type="molecule type" value="Genomic_DNA"/>
</dbReference>
<evidence type="ECO:0000313" key="3">
    <source>
        <dbReference type="Proteomes" id="UP000321726"/>
    </source>
</evidence>